<dbReference type="Gene3D" id="3.40.630.30">
    <property type="match status" value="1"/>
</dbReference>
<dbReference type="InterPro" id="IPR016181">
    <property type="entry name" value="Acyl_CoA_acyltransferase"/>
</dbReference>
<reference evidence="4 5" key="1">
    <citation type="submission" date="2023-03" db="EMBL/GenBank/DDBJ databases">
        <title>Draft assemblies of triclosan tolerant bacteria isolated from returned activated sludge.</title>
        <authorList>
            <person name="Van Hamelsveld S."/>
        </authorList>
    </citation>
    <scope>NUCLEOTIDE SEQUENCE [LARGE SCALE GENOMIC DNA]</scope>
    <source>
        <strain evidence="4 5">GW210010_S58</strain>
    </source>
</reference>
<dbReference type="InterPro" id="IPR051016">
    <property type="entry name" value="Diverse_Substrate_AcTransf"/>
</dbReference>
<dbReference type="Pfam" id="PF00583">
    <property type="entry name" value="Acetyltransf_1"/>
    <property type="match status" value="1"/>
</dbReference>
<feature type="domain" description="N-acetyltransferase" evidence="3">
    <location>
        <begin position="8"/>
        <end position="152"/>
    </location>
</feature>
<dbReference type="PROSITE" id="PS51186">
    <property type="entry name" value="GNAT"/>
    <property type="match status" value="1"/>
</dbReference>
<evidence type="ECO:0000259" key="3">
    <source>
        <dbReference type="PROSITE" id="PS51186"/>
    </source>
</evidence>
<dbReference type="Proteomes" id="UP001216674">
    <property type="component" value="Unassembled WGS sequence"/>
</dbReference>
<accession>A0ABT6AWA0</accession>
<keyword evidence="5" id="KW-1185">Reference proteome</keyword>
<sequence>MDNDQSSVIVREVQGSDYEQWLQLWLAYQNFYEVNLEESTTRSTFNRFLDPDEPVYSSVAVKGNQIIGLVNSVLHRSTWSVADYCYLEDLYVAPTIRGAGTGKLLIEWVQNFAQQRQCARLYWHTHATNKRAQKLYNWVAQDSGFIEYRMAL</sequence>
<gene>
    <name evidence="4" type="ORF">P3W85_28465</name>
</gene>
<dbReference type="InterPro" id="IPR000182">
    <property type="entry name" value="GNAT_dom"/>
</dbReference>
<keyword evidence="1" id="KW-0808">Transferase</keyword>
<organism evidence="4 5">
    <name type="scientific">Cupriavidus basilensis</name>
    <dbReference type="NCBI Taxonomy" id="68895"/>
    <lineage>
        <taxon>Bacteria</taxon>
        <taxon>Pseudomonadati</taxon>
        <taxon>Pseudomonadota</taxon>
        <taxon>Betaproteobacteria</taxon>
        <taxon>Burkholderiales</taxon>
        <taxon>Burkholderiaceae</taxon>
        <taxon>Cupriavidus</taxon>
    </lineage>
</organism>
<dbReference type="PANTHER" id="PTHR10545:SF42">
    <property type="entry name" value="ACETYLTRANSFERASE"/>
    <property type="match status" value="1"/>
</dbReference>
<evidence type="ECO:0000256" key="2">
    <source>
        <dbReference type="ARBA" id="ARBA00023315"/>
    </source>
</evidence>
<dbReference type="SUPFAM" id="SSF55729">
    <property type="entry name" value="Acyl-CoA N-acyltransferases (Nat)"/>
    <property type="match status" value="1"/>
</dbReference>
<evidence type="ECO:0000313" key="4">
    <source>
        <dbReference type="EMBL" id="MDF3836853.1"/>
    </source>
</evidence>
<proteinExistence type="predicted"/>
<dbReference type="PANTHER" id="PTHR10545">
    <property type="entry name" value="DIAMINE N-ACETYLTRANSFERASE"/>
    <property type="match status" value="1"/>
</dbReference>
<name>A0ABT6AWA0_9BURK</name>
<evidence type="ECO:0000256" key="1">
    <source>
        <dbReference type="ARBA" id="ARBA00022679"/>
    </source>
</evidence>
<evidence type="ECO:0000313" key="5">
    <source>
        <dbReference type="Proteomes" id="UP001216674"/>
    </source>
</evidence>
<dbReference type="CDD" id="cd04301">
    <property type="entry name" value="NAT_SF"/>
    <property type="match status" value="1"/>
</dbReference>
<comment type="caution">
    <text evidence="4">The sequence shown here is derived from an EMBL/GenBank/DDBJ whole genome shotgun (WGS) entry which is preliminary data.</text>
</comment>
<protein>
    <submittedName>
        <fullName evidence="4">GNAT family N-acetyltransferase</fullName>
    </submittedName>
</protein>
<dbReference type="RefSeq" id="WP_276267209.1">
    <property type="nucleotide sequence ID" value="NZ_JARJLM010000464.1"/>
</dbReference>
<dbReference type="EMBL" id="JARJLM010000464">
    <property type="protein sequence ID" value="MDF3836853.1"/>
    <property type="molecule type" value="Genomic_DNA"/>
</dbReference>
<keyword evidence="2" id="KW-0012">Acyltransferase</keyword>